<evidence type="ECO:0000313" key="2">
    <source>
        <dbReference type="Proteomes" id="UP001057452"/>
    </source>
</evidence>
<proteinExistence type="predicted"/>
<protein>
    <submittedName>
        <fullName evidence="1">Uncharacterized protein</fullName>
    </submittedName>
</protein>
<dbReference type="EMBL" id="CM043801">
    <property type="protein sequence ID" value="KAI4809993.1"/>
    <property type="molecule type" value="Genomic_DNA"/>
</dbReference>
<sequence>MPINFTIVPVEDAEGDGNSAAAAGSSKPVSLGNMFAKEDDEDNLQGPHSGDNSQKESTPFINSDDDGEQYYDGKNMALFEEEMESNPMVSSLLSRLANYTNLTQGVREHEEYDNEDGVRRVAVTVPQMGTFIGVYLPCMQNILGVILFLRLTWIVGTAGILGSFAIVSMCCICTLLTAISMSAIATNGVVPAGGSYYMISRSLGPEFGGAVGLCFYLGTTFAGSMYILGTIEILLTYIIPTATVFKEGESAAMSNNMRVYGTCCLLLMALVVFVGVKYVNKLALVFLACVVLSIMATYAGVIKTLIEPPEFNVCLLGNRSLKNEMIETCAKTEVIKNITVITEVWSLFCDSEYSNATCDEYFTLNNLTELRAIPGLLSGVIKGNNLWGDYGPAGTYIEKKSQPSIEETQDTTDDVYKLYVFNDISTYFTLLVGIYFPSVTGIMAGSNRSGDLRDAQRSIPIGTIMAILTTSFIYISCVVLFGACIEGVVLRDKFGYSVKKNPVIGILAWPSPWVIVIGSFFSCCGAGLQSLTGAPRLLQAIARDGIIPFLQVFGHGKANGEPTWALLLTVGICEIGILIASLDAVAPILSMFFLMCYLFVNLACAVQTLLRTPNWRPRFKFYHWTLSFLGMSLCLSLMFISSWYYALVAMVIAGCIYKYIEYRGAVKEWGDGIRGLSLNAARYALIRPQLLVLCKLDSDLTVKHPRLMSFTTQLKAGKGLTIVCSVLKGTFMTRGDEAKTGEQNLKATMAVEKMKGFSHVVVSSNLRDGFSLLIQSAGLGGMKHNAVLMAWPTGWTQARDPSARRNFIETVRETTSAHLALMVAKNIDHFPNNQERLEEGTIDVWWIVHDGGLLMLLPFLLSQHKVWRKCKMRIFTGGPDGRQLHPDEKRPPDHDSDISAFTYEKTLVMEQRSQMLKQMQLSRTEREREIQSITDESRGSIKRKKSPGVPSLITQCIPEDEAQLIHDRNTASHAAMNDKPAGAPPDRVHMTWTKDKLINERNRQRETMGVKDMFNMKPEWETLNQSNVRRMHTAVKLNGVNKKGDENYMEFLEVLMDGGREVITIYS</sequence>
<name>A0ACB9WAK8_CHAAC</name>
<organism evidence="1 2">
    <name type="scientific">Chaenocephalus aceratus</name>
    <name type="common">Blackfin icefish</name>
    <name type="synonym">Chaenichthys aceratus</name>
    <dbReference type="NCBI Taxonomy" id="36190"/>
    <lineage>
        <taxon>Eukaryota</taxon>
        <taxon>Metazoa</taxon>
        <taxon>Chordata</taxon>
        <taxon>Craniata</taxon>
        <taxon>Vertebrata</taxon>
        <taxon>Euteleostomi</taxon>
        <taxon>Actinopterygii</taxon>
        <taxon>Neopterygii</taxon>
        <taxon>Teleostei</taxon>
        <taxon>Neoteleostei</taxon>
        <taxon>Acanthomorphata</taxon>
        <taxon>Eupercaria</taxon>
        <taxon>Perciformes</taxon>
        <taxon>Notothenioidei</taxon>
        <taxon>Channichthyidae</taxon>
        <taxon>Chaenocephalus</taxon>
    </lineage>
</organism>
<dbReference type="Proteomes" id="UP001057452">
    <property type="component" value="Chromosome 17"/>
</dbReference>
<comment type="caution">
    <text evidence="1">The sequence shown here is derived from an EMBL/GenBank/DDBJ whole genome shotgun (WGS) entry which is preliminary data.</text>
</comment>
<reference evidence="1" key="1">
    <citation type="submission" date="2022-05" db="EMBL/GenBank/DDBJ databases">
        <title>Chromosome-level genome of Chaenocephalus aceratus.</title>
        <authorList>
            <person name="Park H."/>
        </authorList>
    </citation>
    <scope>NUCLEOTIDE SEQUENCE</scope>
    <source>
        <strain evidence="1">KU_202001</strain>
    </source>
</reference>
<evidence type="ECO:0000313" key="1">
    <source>
        <dbReference type="EMBL" id="KAI4809993.1"/>
    </source>
</evidence>
<accession>A0ACB9WAK8</accession>
<keyword evidence="2" id="KW-1185">Reference proteome</keyword>
<gene>
    <name evidence="1" type="ORF">KUCAC02_018843</name>
</gene>